<dbReference type="RefSeq" id="WP_386392755.1">
    <property type="nucleotide sequence ID" value="NZ_JBHSPT010000007.1"/>
</dbReference>
<name>A0ABW1LTI9_9ACTN</name>
<dbReference type="EMBL" id="JBHSPT010000007">
    <property type="protein sequence ID" value="MFC6054365.1"/>
    <property type="molecule type" value="Genomic_DNA"/>
</dbReference>
<proteinExistence type="predicted"/>
<dbReference type="Proteomes" id="UP001596242">
    <property type="component" value="Unassembled WGS sequence"/>
</dbReference>
<organism evidence="2 3">
    <name type="scientific">Streptomyces pratens</name>
    <dbReference type="NCBI Taxonomy" id="887456"/>
    <lineage>
        <taxon>Bacteria</taxon>
        <taxon>Bacillati</taxon>
        <taxon>Actinomycetota</taxon>
        <taxon>Actinomycetes</taxon>
        <taxon>Kitasatosporales</taxon>
        <taxon>Streptomycetaceae</taxon>
        <taxon>Streptomyces</taxon>
    </lineage>
</organism>
<accession>A0ABW1LTI9</accession>
<keyword evidence="3" id="KW-1185">Reference proteome</keyword>
<evidence type="ECO:0000256" key="1">
    <source>
        <dbReference type="SAM" id="MobiDB-lite"/>
    </source>
</evidence>
<gene>
    <name evidence="2" type="ORF">ACFP50_02445</name>
</gene>
<comment type="caution">
    <text evidence="2">The sequence shown here is derived from an EMBL/GenBank/DDBJ whole genome shotgun (WGS) entry which is preliminary data.</text>
</comment>
<protein>
    <submittedName>
        <fullName evidence="2">Uncharacterized protein</fullName>
    </submittedName>
</protein>
<reference evidence="3" key="1">
    <citation type="journal article" date="2019" name="Int. J. Syst. Evol. Microbiol.">
        <title>The Global Catalogue of Microorganisms (GCM) 10K type strain sequencing project: providing services to taxonomists for standard genome sequencing and annotation.</title>
        <authorList>
            <consortium name="The Broad Institute Genomics Platform"/>
            <consortium name="The Broad Institute Genome Sequencing Center for Infectious Disease"/>
            <person name="Wu L."/>
            <person name="Ma J."/>
        </authorList>
    </citation>
    <scope>NUCLEOTIDE SEQUENCE [LARGE SCALE GENOMIC DNA]</scope>
    <source>
        <strain evidence="3">JCM 12763</strain>
    </source>
</reference>
<feature type="region of interest" description="Disordered" evidence="1">
    <location>
        <begin position="53"/>
        <end position="75"/>
    </location>
</feature>
<evidence type="ECO:0000313" key="2">
    <source>
        <dbReference type="EMBL" id="MFC6054365.1"/>
    </source>
</evidence>
<sequence length="75" mass="8891">MYLLAETEYAHWQVHEPMGFAEVFKEMRDEDAGPEERREADLWRRGLRLDTESDATAYARPSTSWPLSPRPRPKR</sequence>
<evidence type="ECO:0000313" key="3">
    <source>
        <dbReference type="Proteomes" id="UP001596242"/>
    </source>
</evidence>